<sequence>MNQCCTRELSAMPVSEHGHYTTGGFQCKCGSSWKIELVDEVSPDNEQARSQEPENWWNDNE</sequence>
<comment type="caution">
    <text evidence="2">The sequence shown here is derived from an EMBL/GenBank/DDBJ whole genome shotgun (WGS) entry which is preliminary data.</text>
</comment>
<protein>
    <submittedName>
        <fullName evidence="2">Uncharacterized protein</fullName>
    </submittedName>
</protein>
<evidence type="ECO:0000313" key="2">
    <source>
        <dbReference type="EMBL" id="KKM72836.1"/>
    </source>
</evidence>
<feature type="region of interest" description="Disordered" evidence="1">
    <location>
        <begin position="40"/>
        <end position="61"/>
    </location>
</feature>
<proteinExistence type="predicted"/>
<reference evidence="2" key="1">
    <citation type="journal article" date="2015" name="Nature">
        <title>Complex archaea that bridge the gap between prokaryotes and eukaryotes.</title>
        <authorList>
            <person name="Spang A."/>
            <person name="Saw J.H."/>
            <person name="Jorgensen S.L."/>
            <person name="Zaremba-Niedzwiedzka K."/>
            <person name="Martijn J."/>
            <person name="Lind A.E."/>
            <person name="van Eijk R."/>
            <person name="Schleper C."/>
            <person name="Guy L."/>
            <person name="Ettema T.J."/>
        </authorList>
    </citation>
    <scope>NUCLEOTIDE SEQUENCE</scope>
</reference>
<evidence type="ECO:0000256" key="1">
    <source>
        <dbReference type="SAM" id="MobiDB-lite"/>
    </source>
</evidence>
<name>A0A0F9KDX1_9ZZZZ</name>
<accession>A0A0F9KDX1</accession>
<dbReference type="EMBL" id="LAZR01009399">
    <property type="protein sequence ID" value="KKM72836.1"/>
    <property type="molecule type" value="Genomic_DNA"/>
</dbReference>
<organism evidence="2">
    <name type="scientific">marine sediment metagenome</name>
    <dbReference type="NCBI Taxonomy" id="412755"/>
    <lineage>
        <taxon>unclassified sequences</taxon>
        <taxon>metagenomes</taxon>
        <taxon>ecological metagenomes</taxon>
    </lineage>
</organism>
<dbReference type="AlphaFoldDB" id="A0A0F9KDX1"/>
<gene>
    <name evidence="2" type="ORF">LCGC14_1416620</name>
</gene>